<accession>A0AAV4SMS2</accession>
<keyword evidence="3" id="KW-0862">Zinc</keyword>
<protein>
    <submittedName>
        <fullName evidence="6">RING-type domain-containing protein</fullName>
    </submittedName>
</protein>
<evidence type="ECO:0000313" key="6">
    <source>
        <dbReference type="EMBL" id="GIY34634.1"/>
    </source>
</evidence>
<keyword evidence="7" id="KW-1185">Reference proteome</keyword>
<proteinExistence type="predicted"/>
<evidence type="ECO:0000256" key="3">
    <source>
        <dbReference type="ARBA" id="ARBA00022833"/>
    </source>
</evidence>
<evidence type="ECO:0000259" key="5">
    <source>
        <dbReference type="PROSITE" id="PS50089"/>
    </source>
</evidence>
<dbReference type="PANTHER" id="PTHR23041:SF78">
    <property type="entry name" value="E3 UBIQUITIN-PROTEIN LIGASE RNF4"/>
    <property type="match status" value="1"/>
</dbReference>
<gene>
    <name evidence="6" type="primary">AVEN_10240_1</name>
    <name evidence="6" type="ORF">CDAR_384742</name>
</gene>
<evidence type="ECO:0000256" key="2">
    <source>
        <dbReference type="ARBA" id="ARBA00022771"/>
    </source>
</evidence>
<name>A0AAV4SMS2_9ARAC</name>
<comment type="caution">
    <text evidence="6">The sequence shown here is derived from an EMBL/GenBank/DDBJ whole genome shotgun (WGS) entry which is preliminary data.</text>
</comment>
<sequence length="390" mass="43237">MEEDIPFIVTEPIKDALNTATGDQLGLGSPVKKDGIPSTRADLFLYGTNSLFHTIFIKLYEKMSNVNEDRVVYYPEDDEDFADQITNNNSPLDIQIMDITSSGQLSKKNEIQKSSTTSSQLTFNTFDVPSTVFNENSTYTPNSVQEDDLSIIEPTVPQEILSCLSNPKELSNDCISIMCPLVPNNTCPLVPSLSKRRHPESLVECINITDSNSSPDCLDDSISIIYENIKPQPEVLFVNEIIIDSSAENASTEEQSNTTTNEEYDPVIMGAYARGTYPIVDGNNIQNISEPCEKLMPSSRQNSLNVSCSYLSEASRNEPSTSKEDKTSSIACGICFDTCDEILSSSKTLMSTVCGHIFCDSCLKICFRTKKACPRCRRKLTVKQVHPIFL</sequence>
<evidence type="ECO:0000256" key="1">
    <source>
        <dbReference type="ARBA" id="ARBA00022723"/>
    </source>
</evidence>
<reference evidence="6 7" key="1">
    <citation type="submission" date="2021-06" db="EMBL/GenBank/DDBJ databases">
        <title>Caerostris darwini draft genome.</title>
        <authorList>
            <person name="Kono N."/>
            <person name="Arakawa K."/>
        </authorList>
    </citation>
    <scope>NUCLEOTIDE SEQUENCE [LARGE SCALE GENOMIC DNA]</scope>
</reference>
<dbReference type="InterPro" id="IPR047134">
    <property type="entry name" value="RNF4"/>
</dbReference>
<dbReference type="GO" id="GO:0045944">
    <property type="term" value="P:positive regulation of transcription by RNA polymerase II"/>
    <property type="evidence" value="ECO:0007669"/>
    <property type="project" value="TreeGrafter"/>
</dbReference>
<organism evidence="6 7">
    <name type="scientific">Caerostris darwini</name>
    <dbReference type="NCBI Taxonomy" id="1538125"/>
    <lineage>
        <taxon>Eukaryota</taxon>
        <taxon>Metazoa</taxon>
        <taxon>Ecdysozoa</taxon>
        <taxon>Arthropoda</taxon>
        <taxon>Chelicerata</taxon>
        <taxon>Arachnida</taxon>
        <taxon>Araneae</taxon>
        <taxon>Araneomorphae</taxon>
        <taxon>Entelegynae</taxon>
        <taxon>Araneoidea</taxon>
        <taxon>Araneidae</taxon>
        <taxon>Caerostris</taxon>
    </lineage>
</organism>
<dbReference type="InterPro" id="IPR017907">
    <property type="entry name" value="Znf_RING_CS"/>
</dbReference>
<dbReference type="Proteomes" id="UP001054837">
    <property type="component" value="Unassembled WGS sequence"/>
</dbReference>
<dbReference type="Gene3D" id="3.30.40.10">
    <property type="entry name" value="Zinc/RING finger domain, C3HC4 (zinc finger)"/>
    <property type="match status" value="1"/>
</dbReference>
<dbReference type="SMART" id="SM00184">
    <property type="entry name" value="RING"/>
    <property type="match status" value="1"/>
</dbReference>
<evidence type="ECO:0000256" key="4">
    <source>
        <dbReference type="PROSITE-ProRule" id="PRU00175"/>
    </source>
</evidence>
<dbReference type="InterPro" id="IPR001841">
    <property type="entry name" value="Znf_RING"/>
</dbReference>
<keyword evidence="2 4" id="KW-0863">Zinc-finger</keyword>
<feature type="domain" description="RING-type" evidence="5">
    <location>
        <begin position="332"/>
        <end position="377"/>
    </location>
</feature>
<evidence type="ECO:0000313" key="7">
    <source>
        <dbReference type="Proteomes" id="UP001054837"/>
    </source>
</evidence>
<dbReference type="GO" id="GO:0008270">
    <property type="term" value="F:zinc ion binding"/>
    <property type="evidence" value="ECO:0007669"/>
    <property type="project" value="UniProtKB-KW"/>
</dbReference>
<dbReference type="PROSITE" id="PS50089">
    <property type="entry name" value="ZF_RING_2"/>
    <property type="match status" value="1"/>
</dbReference>
<dbReference type="AlphaFoldDB" id="A0AAV4SMS2"/>
<dbReference type="InterPro" id="IPR013083">
    <property type="entry name" value="Znf_RING/FYVE/PHD"/>
</dbReference>
<dbReference type="PANTHER" id="PTHR23041">
    <property type="entry name" value="RING FINGER DOMAIN-CONTAINING"/>
    <property type="match status" value="1"/>
</dbReference>
<dbReference type="EMBL" id="BPLQ01008082">
    <property type="protein sequence ID" value="GIY34634.1"/>
    <property type="molecule type" value="Genomic_DNA"/>
</dbReference>
<dbReference type="PROSITE" id="PS00518">
    <property type="entry name" value="ZF_RING_1"/>
    <property type="match status" value="1"/>
</dbReference>
<keyword evidence="1" id="KW-0479">Metal-binding</keyword>
<dbReference type="SUPFAM" id="SSF57850">
    <property type="entry name" value="RING/U-box"/>
    <property type="match status" value="1"/>
</dbReference>